<accession>A0A7Z7LEX9</accession>
<feature type="chain" id="PRO_5031337844" evidence="1">
    <location>
        <begin position="21"/>
        <end position="424"/>
    </location>
</feature>
<reference evidence="2 3" key="1">
    <citation type="submission" date="2017-01" db="EMBL/GenBank/DDBJ databases">
        <authorList>
            <person name="Erauso G."/>
        </authorList>
    </citation>
    <scope>NUCLEOTIDE SEQUENCE [LARGE SCALE GENOMIC DNA]</scope>
    <source>
        <strain evidence="2">MESINF1</strain>
    </source>
</reference>
<proteinExistence type="predicted"/>
<dbReference type="SUPFAM" id="SSF53850">
    <property type="entry name" value="Periplasmic binding protein-like II"/>
    <property type="match status" value="1"/>
</dbReference>
<dbReference type="KEGG" id="minf:MESINF_1167"/>
<dbReference type="AlphaFoldDB" id="A0A7Z7LEX9"/>
<name>A0A7Z7LEX9_9BACT</name>
<dbReference type="InterPro" id="IPR050490">
    <property type="entry name" value="Bact_solute-bd_prot1"/>
</dbReference>
<dbReference type="Proteomes" id="UP000250796">
    <property type="component" value="Chromosome MESINF"/>
</dbReference>
<dbReference type="RefSeq" id="WP_169698901.1">
    <property type="nucleotide sequence ID" value="NZ_LS974202.1"/>
</dbReference>
<dbReference type="CDD" id="cd13585">
    <property type="entry name" value="PBP2_TMBP_like"/>
    <property type="match status" value="1"/>
</dbReference>
<dbReference type="EMBL" id="LS974202">
    <property type="protein sequence ID" value="SSC12611.1"/>
    <property type="molecule type" value="Genomic_DNA"/>
</dbReference>
<keyword evidence="1" id="KW-0732">Signal</keyword>
<dbReference type="PANTHER" id="PTHR43649:SF12">
    <property type="entry name" value="DIACETYLCHITOBIOSE BINDING PROTEIN DASA"/>
    <property type="match status" value="1"/>
</dbReference>
<feature type="signal peptide" evidence="1">
    <location>
        <begin position="1"/>
        <end position="20"/>
    </location>
</feature>
<evidence type="ECO:0000256" key="1">
    <source>
        <dbReference type="SAM" id="SignalP"/>
    </source>
</evidence>
<dbReference type="Pfam" id="PF01547">
    <property type="entry name" value="SBP_bac_1"/>
    <property type="match status" value="1"/>
</dbReference>
<dbReference type="Gene3D" id="3.40.190.10">
    <property type="entry name" value="Periplasmic binding protein-like II"/>
    <property type="match status" value="2"/>
</dbReference>
<sequence>MKGKLLIFLAIVLLSTSLCAKEITFWFAGGDPTLDLPVVQRQVEEFEKETGIKVKLVVVPWAEDPHTKLQVAIMSGKAPDLVKLGSPFEHVLARFGVLEPLDGLISEELKEQLLPSVLTASFYRSITPKDMTGKLISIPYFTDTRAILYRKDIFQERGVPEPIGWTWSEFVTYAKQLTFDRDGDGKIDVYGFGTAANYTYQAVMYAWQAGGELMGADDRPAFTTDEFNEGIKFYADLFNVHKVVQPGAINVDLWDVRRQLAEGTIAMYIDAGDSAKELQKILGDNLGVGLLPRNEKTGKFTSYFGSDALVIPKQSRNKAEAAKLLEWLVDKDRMTEYCIVSGFLPARLDSAADPHFSDSPVVSMYLRQLEDAHAWIAHPEANFIARTLRVEIQNAISENSDISAALKRAQELVEKQLKDKGFLK</sequence>
<dbReference type="PANTHER" id="PTHR43649">
    <property type="entry name" value="ARABINOSE-BINDING PROTEIN-RELATED"/>
    <property type="match status" value="1"/>
</dbReference>
<evidence type="ECO:0000313" key="3">
    <source>
        <dbReference type="Proteomes" id="UP000250796"/>
    </source>
</evidence>
<evidence type="ECO:0000313" key="2">
    <source>
        <dbReference type="EMBL" id="SSC12611.1"/>
    </source>
</evidence>
<keyword evidence="3" id="KW-1185">Reference proteome</keyword>
<organism evidence="2 3">
    <name type="scientific">Mesotoga infera</name>
    <dbReference type="NCBI Taxonomy" id="1236046"/>
    <lineage>
        <taxon>Bacteria</taxon>
        <taxon>Thermotogati</taxon>
        <taxon>Thermotogota</taxon>
        <taxon>Thermotogae</taxon>
        <taxon>Kosmotogales</taxon>
        <taxon>Kosmotogaceae</taxon>
        <taxon>Mesotoga</taxon>
    </lineage>
</organism>
<gene>
    <name evidence="2" type="ORF">MESINF_1167</name>
</gene>
<dbReference type="InterPro" id="IPR006059">
    <property type="entry name" value="SBP"/>
</dbReference>
<protein>
    <submittedName>
        <fullName evidence="2">Extracellular solute-binding protein family 1</fullName>
    </submittedName>
</protein>